<evidence type="ECO:0000256" key="2">
    <source>
        <dbReference type="ARBA" id="ARBA00022692"/>
    </source>
</evidence>
<dbReference type="GO" id="GO:0016020">
    <property type="term" value="C:membrane"/>
    <property type="evidence" value="ECO:0007669"/>
    <property type="project" value="InterPro"/>
</dbReference>
<dbReference type="InterPro" id="IPR001193">
    <property type="entry name" value="MBTPS2"/>
</dbReference>
<dbReference type="GO" id="GO:0031293">
    <property type="term" value="P:membrane protein intracellular domain proteolysis"/>
    <property type="evidence" value="ECO:0007669"/>
    <property type="project" value="TreeGrafter"/>
</dbReference>
<dbReference type="Pfam" id="PF02163">
    <property type="entry name" value="Peptidase_M50"/>
    <property type="match status" value="1"/>
</dbReference>
<feature type="domain" description="Peptidase M50" evidence="6">
    <location>
        <begin position="88"/>
        <end position="297"/>
    </location>
</feature>
<evidence type="ECO:0000256" key="5">
    <source>
        <dbReference type="SAM" id="Phobius"/>
    </source>
</evidence>
<protein>
    <submittedName>
        <fullName evidence="7">NEQ544</fullName>
    </submittedName>
</protein>
<feature type="transmembrane region" description="Helical" evidence="5">
    <location>
        <begin position="258"/>
        <end position="278"/>
    </location>
</feature>
<dbReference type="EnsemblBacteria" id="AAR39386">
    <property type="protein sequence ID" value="AAR39386"/>
    <property type="gene ID" value="NEQ544"/>
</dbReference>
<feature type="transmembrane region" description="Helical" evidence="5">
    <location>
        <begin position="150"/>
        <end position="174"/>
    </location>
</feature>
<feature type="transmembrane region" description="Helical" evidence="5">
    <location>
        <begin position="31"/>
        <end position="52"/>
    </location>
</feature>
<evidence type="ECO:0000256" key="4">
    <source>
        <dbReference type="ARBA" id="ARBA00023136"/>
    </source>
</evidence>
<name>Q74M53_NANEQ</name>
<gene>
    <name evidence="7" type="ordered locus">NEQ544</name>
</gene>
<reference evidence="7 8" key="1">
    <citation type="journal article" date="2003" name="Proc. Natl. Acad. Sci. U.S.A.">
        <title>The genome of Nanoarchaeum equitans: insights into early archaeal evolution and derived parasitism.</title>
        <authorList>
            <person name="Waters E."/>
            <person name="Hohn M.J."/>
            <person name="Ahel I."/>
            <person name="Graham D.E."/>
            <person name="Adams M.D."/>
            <person name="Barnstead M."/>
            <person name="Beeson K.Y."/>
            <person name="Bibbs L."/>
            <person name="Bolanos R."/>
            <person name="Keller M."/>
            <person name="Kretz K."/>
            <person name="Lin X."/>
            <person name="Mathur E."/>
            <person name="Ni J."/>
            <person name="Podar M."/>
            <person name="Richardson T."/>
            <person name="Sutton G.G."/>
            <person name="Simon M."/>
            <person name="Soll D."/>
            <person name="Stetter K.O."/>
            <person name="Short J.M."/>
            <person name="Noordewier M."/>
        </authorList>
    </citation>
    <scope>NUCLEOTIDE SEQUENCE [LARGE SCALE GENOMIC DNA]</scope>
    <source>
        <strain evidence="7 8">Kin4-M</strain>
    </source>
</reference>
<organism evidence="7 8">
    <name type="scientific">Nanoarchaeum equitans (strain Kin4-M)</name>
    <dbReference type="NCBI Taxonomy" id="228908"/>
    <lineage>
        <taxon>Archaea</taxon>
        <taxon>Nanobdellota</taxon>
        <taxon>Candidatus Nanoarchaeia</taxon>
        <taxon>Nanoarchaeales</taxon>
        <taxon>Nanoarchaeaceae</taxon>
        <taxon>Nanoarchaeum</taxon>
    </lineage>
</organism>
<dbReference type="PANTHER" id="PTHR13325:SF3">
    <property type="entry name" value="MEMBRANE-BOUND TRANSCRIPTION FACTOR SITE-2 PROTEASE"/>
    <property type="match status" value="1"/>
</dbReference>
<evidence type="ECO:0000256" key="1">
    <source>
        <dbReference type="ARBA" id="ARBA00004127"/>
    </source>
</evidence>
<dbReference type="AlphaFoldDB" id="Q74M53"/>
<evidence type="ECO:0000256" key="3">
    <source>
        <dbReference type="ARBA" id="ARBA00022989"/>
    </source>
</evidence>
<keyword evidence="4 5" id="KW-0472">Membrane</keyword>
<evidence type="ECO:0000313" key="8">
    <source>
        <dbReference type="Proteomes" id="UP000000578"/>
    </source>
</evidence>
<dbReference type="GO" id="GO:0004222">
    <property type="term" value="F:metalloendopeptidase activity"/>
    <property type="evidence" value="ECO:0007669"/>
    <property type="project" value="InterPro"/>
</dbReference>
<keyword evidence="3 5" id="KW-1133">Transmembrane helix</keyword>
<dbReference type="PANTHER" id="PTHR13325">
    <property type="entry name" value="PROTEASE M50 MEMBRANE-BOUND TRANSCRIPTION FACTOR SITE 2 PROTEASE"/>
    <property type="match status" value="1"/>
</dbReference>
<dbReference type="InterPro" id="IPR008915">
    <property type="entry name" value="Peptidase_M50"/>
</dbReference>
<dbReference type="HOGENOM" id="CLU_042134_1_0_2"/>
<dbReference type="PATRIC" id="fig|228908.8.peg.566"/>
<keyword evidence="8" id="KW-1185">Reference proteome</keyword>
<proteinExistence type="predicted"/>
<dbReference type="EMBL" id="AE017199">
    <property type="protein sequence ID" value="AAR39386.1"/>
    <property type="molecule type" value="Genomic_DNA"/>
</dbReference>
<dbReference type="KEGG" id="neq:NEQ544"/>
<dbReference type="GO" id="GO:0012505">
    <property type="term" value="C:endomembrane system"/>
    <property type="evidence" value="ECO:0007669"/>
    <property type="project" value="UniProtKB-SubCell"/>
</dbReference>
<dbReference type="Proteomes" id="UP000000578">
    <property type="component" value="Chromosome"/>
</dbReference>
<comment type="subcellular location">
    <subcellularLocation>
        <location evidence="1">Endomembrane system</location>
        <topology evidence="1">Multi-pass membrane protein</topology>
    </subcellularLocation>
</comment>
<evidence type="ECO:0000259" key="6">
    <source>
        <dbReference type="Pfam" id="PF02163"/>
    </source>
</evidence>
<feature type="transmembrane region" description="Helical" evidence="5">
    <location>
        <begin position="298"/>
        <end position="318"/>
    </location>
</feature>
<dbReference type="GO" id="GO:0005737">
    <property type="term" value="C:cytoplasm"/>
    <property type="evidence" value="ECO:0007669"/>
    <property type="project" value="TreeGrafter"/>
</dbReference>
<evidence type="ECO:0000313" key="7">
    <source>
        <dbReference type="EMBL" id="AAR39386.1"/>
    </source>
</evidence>
<keyword evidence="2 5" id="KW-0812">Transmembrane</keyword>
<dbReference type="PRINTS" id="PR01000">
    <property type="entry name" value="SREBPS2PTASE"/>
</dbReference>
<dbReference type="BioCyc" id="NEQU228908:GJB6-580-MONOMER"/>
<accession>Q74M53</accession>
<dbReference type="STRING" id="228908.NEQ544"/>
<sequence>MRSMIEVRFPLIMIKLDPSILYKLKTKHYKVLGFIYTVIAFAGIGFTIAFLLKSLYDFIFRPNNFTPVVTPLIPGIEIGGLKLPLIEGIIAISIAALVHELAHAQMLVSLNRKIKSWGLALLGPILAAFVEPDEEEFKKDKPINRIMVLSAGPAVNIILGLIFLGLSNILFPYFHQYKCLKLVKTTNPDLEGVKCIYSIDNTNVTIKNIRDIIYKHKPGDRVIVNTDKGEIVTKLKEKNGKPFLGVWVIPYYIKKGFYFLYSLISVLGIVNIGIGLANLVPLFITDGAQILREFLNKYWVEINSFFLTIVLINIIWSIL</sequence>